<accession>J9DLT5</accession>
<gene>
    <name evidence="1" type="ORF">WUBG_18652</name>
</gene>
<proteinExistence type="predicted"/>
<dbReference type="Proteomes" id="UP000004810">
    <property type="component" value="Unassembled WGS sequence"/>
</dbReference>
<protein>
    <submittedName>
        <fullName evidence="1">Uncharacterized protein</fullName>
    </submittedName>
</protein>
<dbReference type="PANTHER" id="PTHR42780">
    <property type="entry name" value="SOLEUCYL-TRNA SYNTHETASE"/>
    <property type="match status" value="1"/>
</dbReference>
<organism evidence="1 2">
    <name type="scientific">Wuchereria bancrofti</name>
    <dbReference type="NCBI Taxonomy" id="6293"/>
    <lineage>
        <taxon>Eukaryota</taxon>
        <taxon>Metazoa</taxon>
        <taxon>Ecdysozoa</taxon>
        <taxon>Nematoda</taxon>
        <taxon>Chromadorea</taxon>
        <taxon>Rhabditida</taxon>
        <taxon>Spirurina</taxon>
        <taxon>Spiruromorpha</taxon>
        <taxon>Filarioidea</taxon>
        <taxon>Onchocercidae</taxon>
        <taxon>Wuchereria</taxon>
    </lineage>
</organism>
<evidence type="ECO:0000313" key="2">
    <source>
        <dbReference type="Proteomes" id="UP000004810"/>
    </source>
</evidence>
<dbReference type="InterPro" id="IPR023586">
    <property type="entry name" value="Ile-tRNA-ligase_type2"/>
</dbReference>
<name>J9DLT5_WUCBA</name>
<dbReference type="GO" id="GO:0006428">
    <property type="term" value="P:isoleucyl-tRNA aminoacylation"/>
    <property type="evidence" value="ECO:0007669"/>
    <property type="project" value="TreeGrafter"/>
</dbReference>
<dbReference type="GO" id="GO:0004822">
    <property type="term" value="F:isoleucine-tRNA ligase activity"/>
    <property type="evidence" value="ECO:0007669"/>
    <property type="project" value="InterPro"/>
</dbReference>
<comment type="caution">
    <text evidence="1">The sequence shown here is derived from an EMBL/GenBank/DDBJ whole genome shotgun (WGS) entry which is preliminary data.</text>
</comment>
<dbReference type="EMBL" id="ADBV01021902">
    <property type="protein sequence ID" value="EJW70441.1"/>
    <property type="molecule type" value="Genomic_DNA"/>
</dbReference>
<dbReference type="Pfam" id="PF19302">
    <property type="entry name" value="DUF5915"/>
    <property type="match status" value="1"/>
</dbReference>
<dbReference type="AlphaFoldDB" id="J9DLT5"/>
<reference evidence="2" key="1">
    <citation type="submission" date="2012-08" db="EMBL/GenBank/DDBJ databases">
        <title>The Genome Sequence of Wuchereria bancrofti.</title>
        <authorList>
            <person name="Nutman T.B."/>
            <person name="Fink D.L."/>
            <person name="Russ C."/>
            <person name="Young S."/>
            <person name="Zeng Q."/>
            <person name="Koehrsen M."/>
            <person name="Alvarado L."/>
            <person name="Berlin A."/>
            <person name="Chapman S.B."/>
            <person name="Chen Z."/>
            <person name="Freedman E."/>
            <person name="Gellesch M."/>
            <person name="Goldberg J."/>
            <person name="Griggs A."/>
            <person name="Gujja S."/>
            <person name="Heilman E.R."/>
            <person name="Heiman D."/>
            <person name="Hepburn T."/>
            <person name="Howarth C."/>
            <person name="Jen D."/>
            <person name="Larson L."/>
            <person name="Lewis B."/>
            <person name="Mehta T."/>
            <person name="Park D."/>
            <person name="Pearson M."/>
            <person name="Roberts A."/>
            <person name="Saif S."/>
            <person name="Shea T."/>
            <person name="Shenoy N."/>
            <person name="Sisk P."/>
            <person name="Stolte C."/>
            <person name="Sykes S."/>
            <person name="Walk T."/>
            <person name="White J."/>
            <person name="Yandava C."/>
            <person name="Haas B."/>
            <person name="Henn M.R."/>
            <person name="Nusbaum C."/>
            <person name="Birren B."/>
        </authorList>
    </citation>
    <scope>NUCLEOTIDE SEQUENCE [LARGE SCALE GENOMIC DNA]</scope>
    <source>
        <strain evidence="2">NA</strain>
    </source>
</reference>
<evidence type="ECO:0000313" key="1">
    <source>
        <dbReference type="EMBL" id="EJW70441.1"/>
    </source>
</evidence>
<sequence>MIVINREKQFLDDILSMQNYIVAEVNVRMLIVSHNKKKYGVHLKAEPNFRLLGTRLKGDQKKVVDYLKNHVTENELEQFAEQGTLNILGYELTDEEVSLSYACCGVQTAGEQMEAHSDGQVFLKLFVIFIIICNSESVIF</sequence>
<dbReference type="PANTHER" id="PTHR42780:SF1">
    <property type="entry name" value="ISOLEUCINE--TRNA LIGASE, CYTOPLASMIC"/>
    <property type="match status" value="1"/>
</dbReference>